<evidence type="ECO:0000313" key="10">
    <source>
        <dbReference type="EMBL" id="CAL8071009.1"/>
    </source>
</evidence>
<dbReference type="InterPro" id="IPR002058">
    <property type="entry name" value="PAP_assoc"/>
</dbReference>
<feature type="compositionally biased region" description="Basic and acidic residues" evidence="7">
    <location>
        <begin position="765"/>
        <end position="783"/>
    </location>
</feature>
<dbReference type="PANTHER" id="PTHR12271">
    <property type="entry name" value="POLY A POLYMERASE CID PAP -RELATED"/>
    <property type="match status" value="1"/>
</dbReference>
<name>A0ABP1PT42_9HEXA</name>
<evidence type="ECO:0008006" key="12">
    <source>
        <dbReference type="Google" id="ProtNLM"/>
    </source>
</evidence>
<evidence type="ECO:0000256" key="5">
    <source>
        <dbReference type="ARBA" id="ARBA00022842"/>
    </source>
</evidence>
<feature type="compositionally biased region" description="Low complexity" evidence="7">
    <location>
        <begin position="832"/>
        <end position="864"/>
    </location>
</feature>
<comment type="cofactor">
    <cofactor evidence="1">
        <name>Mn(2+)</name>
        <dbReference type="ChEBI" id="CHEBI:29035"/>
    </cofactor>
</comment>
<keyword evidence="6" id="KW-0175">Coiled coil</keyword>
<evidence type="ECO:0000256" key="1">
    <source>
        <dbReference type="ARBA" id="ARBA00001936"/>
    </source>
</evidence>
<feature type="compositionally biased region" description="Low complexity" evidence="7">
    <location>
        <begin position="804"/>
        <end position="821"/>
    </location>
</feature>
<dbReference type="PANTHER" id="PTHR12271:SF66">
    <property type="entry name" value="TERMINAL URIDYLYLTRANSFERASE TAILOR"/>
    <property type="match status" value="1"/>
</dbReference>
<protein>
    <recommendedName>
        <fullName evidence="12">Speckle targeted PIP5K1A-regulated poly(A) polymerase</fullName>
    </recommendedName>
</protein>
<organism evidence="10 11">
    <name type="scientific">Orchesella dallaii</name>
    <dbReference type="NCBI Taxonomy" id="48710"/>
    <lineage>
        <taxon>Eukaryota</taxon>
        <taxon>Metazoa</taxon>
        <taxon>Ecdysozoa</taxon>
        <taxon>Arthropoda</taxon>
        <taxon>Hexapoda</taxon>
        <taxon>Collembola</taxon>
        <taxon>Entomobryomorpha</taxon>
        <taxon>Entomobryoidea</taxon>
        <taxon>Orchesellidae</taxon>
        <taxon>Orchesellinae</taxon>
        <taxon>Orchesella</taxon>
    </lineage>
</organism>
<proteinExistence type="predicted"/>
<comment type="caution">
    <text evidence="10">The sequence shown here is derived from an EMBL/GenBank/DDBJ whole genome shotgun (WGS) entry which is preliminary data.</text>
</comment>
<feature type="region of interest" description="Disordered" evidence="7">
    <location>
        <begin position="759"/>
        <end position="931"/>
    </location>
</feature>
<feature type="coiled-coil region" evidence="6">
    <location>
        <begin position="532"/>
        <end position="574"/>
    </location>
</feature>
<dbReference type="InterPro" id="IPR043519">
    <property type="entry name" value="NT_sf"/>
</dbReference>
<evidence type="ECO:0000256" key="4">
    <source>
        <dbReference type="ARBA" id="ARBA00022723"/>
    </source>
</evidence>
<accession>A0ABP1PT42</accession>
<feature type="domain" description="PAP-associated" evidence="8">
    <location>
        <begin position="406"/>
        <end position="478"/>
    </location>
</feature>
<keyword evidence="3" id="KW-0808">Transferase</keyword>
<feature type="region of interest" description="Disordered" evidence="7">
    <location>
        <begin position="635"/>
        <end position="720"/>
    </location>
</feature>
<evidence type="ECO:0000313" key="11">
    <source>
        <dbReference type="Proteomes" id="UP001642540"/>
    </source>
</evidence>
<evidence type="ECO:0000256" key="6">
    <source>
        <dbReference type="SAM" id="Coils"/>
    </source>
</evidence>
<dbReference type="EMBL" id="CAXLJM020000004">
    <property type="protein sequence ID" value="CAL8071009.1"/>
    <property type="molecule type" value="Genomic_DNA"/>
</dbReference>
<gene>
    <name evidence="10" type="ORF">ODALV1_LOCUS1522</name>
</gene>
<evidence type="ECO:0000259" key="8">
    <source>
        <dbReference type="Pfam" id="PF03828"/>
    </source>
</evidence>
<evidence type="ECO:0000256" key="3">
    <source>
        <dbReference type="ARBA" id="ARBA00022679"/>
    </source>
</evidence>
<dbReference type="Gene3D" id="1.10.1410.10">
    <property type="match status" value="1"/>
</dbReference>
<dbReference type="Pfam" id="PF22600">
    <property type="entry name" value="MTPAP-like_central"/>
    <property type="match status" value="1"/>
</dbReference>
<feature type="compositionally biased region" description="Low complexity" evidence="7">
    <location>
        <begin position="1070"/>
        <end position="1083"/>
    </location>
</feature>
<evidence type="ECO:0000256" key="2">
    <source>
        <dbReference type="ARBA" id="ARBA00001946"/>
    </source>
</evidence>
<keyword evidence="11" id="KW-1185">Reference proteome</keyword>
<reference evidence="10 11" key="1">
    <citation type="submission" date="2024-08" db="EMBL/GenBank/DDBJ databases">
        <authorList>
            <person name="Cucini C."/>
            <person name="Frati F."/>
        </authorList>
    </citation>
    <scope>NUCLEOTIDE SEQUENCE [LARGE SCALE GENOMIC DNA]</scope>
</reference>
<dbReference type="InterPro" id="IPR054708">
    <property type="entry name" value="MTPAP-like_central"/>
</dbReference>
<dbReference type="Pfam" id="PF03828">
    <property type="entry name" value="PAP_assoc"/>
    <property type="match status" value="1"/>
</dbReference>
<keyword evidence="5" id="KW-0460">Magnesium</keyword>
<keyword evidence="4" id="KW-0479">Metal-binding</keyword>
<feature type="region of interest" description="Disordered" evidence="7">
    <location>
        <begin position="1066"/>
        <end position="1092"/>
    </location>
</feature>
<comment type="cofactor">
    <cofactor evidence="2">
        <name>Mg(2+)</name>
        <dbReference type="ChEBI" id="CHEBI:18420"/>
    </cofactor>
</comment>
<dbReference type="SUPFAM" id="SSF81301">
    <property type="entry name" value="Nucleotidyltransferase"/>
    <property type="match status" value="1"/>
</dbReference>
<dbReference type="Proteomes" id="UP001642540">
    <property type="component" value="Unassembled WGS sequence"/>
</dbReference>
<feature type="compositionally biased region" description="Low complexity" evidence="7">
    <location>
        <begin position="693"/>
        <end position="707"/>
    </location>
</feature>
<dbReference type="CDD" id="cd05402">
    <property type="entry name" value="NT_PAP_TUTase"/>
    <property type="match status" value="1"/>
</dbReference>
<dbReference type="SUPFAM" id="SSF81631">
    <property type="entry name" value="PAP/OAS1 substrate-binding domain"/>
    <property type="match status" value="1"/>
</dbReference>
<feature type="domain" description="Poly(A) RNA polymerase mitochondrial-like central palm" evidence="9">
    <location>
        <begin position="163"/>
        <end position="301"/>
    </location>
</feature>
<evidence type="ECO:0000256" key="7">
    <source>
        <dbReference type="SAM" id="MobiDB-lite"/>
    </source>
</evidence>
<evidence type="ECO:0000259" key="9">
    <source>
        <dbReference type="Pfam" id="PF22600"/>
    </source>
</evidence>
<sequence>MLRCGYCEVICESYEDWLSHLVSPDHQANFGVNEIFINHNKDPDRNERSVLVSKMNPTTEPYEVICHFASIEPLGFVTDAFIHMFQNVNEKFYLIVYDQQKFVDRIIHLQEKCGEQKVLSSIVRVEKKSQLTAQNWTERIDSSFFYRRHEHVKRKLNDMSWDNQLNSLLKQVSLNQEGYTAREKIMEELESLIRMDCEECHEAVMHPFGSCTTWLADMNADLDIFVDIAGDGGRMDKDRDTKLDIMSKVTRILRKKYGGDSAYKIQNARVPIVVLSHPSGLKVDLSFENILSVQNSSMIRLLTRFDYRIRPLLIFLRYWARFHNLIGPHSIKSYALILMAFVYLRQLKLIPSVHELQTVAGTKNIPVCGWNAGFCQSRECAKKHYTWLKCVKEGDPNGLAQQVIKLAHGFFKEYSELDYSTQVICPLIGGYLPKVLFQSPNGANLSSEFQLYKANLSTAECFPFNTDKLICIQDPFALNVNVTASCRTDDILHTFKAGCAMAVEVLQPYVATYDSCGTVNILELCCQPVPFCKIEEEKKKRDDEALKRYEEEKLEKEKNKSENMEDGYEFLNDDDTDKIWENAVIETRRSRTEEQVQNWSSATRVSGSRWDRRERVDRKNDRVVRVPLYDGNEMFVSNMDGGGHGQEDTMEEAEGDNGKTMKSVIVVPSDNVKRDLLDQKYTSSTEDSRKQKPSTSGSSSKPTVSETVSKENILPSAPSPIVKFLSTPELSLHLHKDPPQQVKYVESNMKAYTSLLVPYSDSFDESDKKEAEEKTTKQVKEPHVAPATPQANSFGYERTVIHIPKQPNSNSKSPNSESPKPTKSPKSESAKPTKSPNSESPKPTNSASSAKSTNSSATAKSDNSVSVKSENNDSEISSKEKPAKSTNFPPKAQTAPIEDTTASASSQKSLVKATKSKSEVNVPSAGINNTTRNSTKLQEIPEAQSRFKTKIYKKLRVRKPVVEDEIDIVFPLFGCYISEEYIDEFYKVVGPVVTPTNSELVDMKSKILWVNYISDLFLEQHFWSKFSIVLEDVAYRKLDKNQLNELNLLITDYRFVVIHSDSDSRKRINSFSSSTSGEPGSDPGRNKVMKMSSNTDITTYRGEENRFVVENPYTNKMKEAICSQLSKVPANIRKTYGLTYCITCFPSKIYALYTEWNKIAAELKLQPYTTNKEGLLDLFGKYCIYVSRTVRPDPGEETCEMQMVLLFETGSDSPVVYFGFPKLVLYDEDCTEEECQLIPDMSTMMEAIIKGLVSPYITQRIHKYFK</sequence>
<feature type="compositionally biased region" description="Polar residues" evidence="7">
    <location>
        <begin position="900"/>
        <end position="909"/>
    </location>
</feature>
<dbReference type="Gene3D" id="3.30.460.10">
    <property type="entry name" value="Beta Polymerase, domain 2"/>
    <property type="match status" value="1"/>
</dbReference>